<evidence type="ECO:0000259" key="10">
    <source>
        <dbReference type="Pfam" id="PF20695"/>
    </source>
</evidence>
<dbReference type="GO" id="GO:0006744">
    <property type="term" value="P:ubiquinone biosynthetic process"/>
    <property type="evidence" value="ECO:0007669"/>
    <property type="project" value="UniProtKB-UniPathway"/>
</dbReference>
<accession>A0A4Y3HZ10</accession>
<dbReference type="SUPFAM" id="SSF50475">
    <property type="entry name" value="FMN-binding split barrel"/>
    <property type="match status" value="1"/>
</dbReference>
<organism evidence="12 13">
    <name type="scientific">Vibrio inusitatus NBRC 102082</name>
    <dbReference type="NCBI Taxonomy" id="1219070"/>
    <lineage>
        <taxon>Bacteria</taxon>
        <taxon>Pseudomonadati</taxon>
        <taxon>Pseudomonadota</taxon>
        <taxon>Gammaproteobacteria</taxon>
        <taxon>Vibrionales</taxon>
        <taxon>Vibrionaceae</taxon>
        <taxon>Vibrio</taxon>
    </lineage>
</organism>
<gene>
    <name evidence="12" type="ORF">VIN01S_30790</name>
</gene>
<dbReference type="InterPro" id="IPR048304">
    <property type="entry name" value="UbiD_Rift_dom"/>
</dbReference>
<evidence type="ECO:0000256" key="5">
    <source>
        <dbReference type="ARBA" id="ARBA00010021"/>
    </source>
</evidence>
<evidence type="ECO:0000256" key="2">
    <source>
        <dbReference type="ARBA" id="ARBA00002811"/>
    </source>
</evidence>
<dbReference type="UniPathway" id="UPA00232"/>
<dbReference type="Pfam" id="PF01977">
    <property type="entry name" value="UbiD"/>
    <property type="match status" value="1"/>
</dbReference>
<dbReference type="NCBIfam" id="NF041204">
    <property type="entry name" value="VdcC"/>
    <property type="match status" value="1"/>
</dbReference>
<evidence type="ECO:0000313" key="12">
    <source>
        <dbReference type="EMBL" id="GEA52275.1"/>
    </source>
</evidence>
<dbReference type="PANTHER" id="PTHR30108">
    <property type="entry name" value="3-OCTAPRENYL-4-HYDROXYBENZOATE CARBOXY-LYASE-RELATED"/>
    <property type="match status" value="1"/>
</dbReference>
<sequence>MPYNDLRQFLSVLEDNNQLLKINEKVMPEPDISAAAAAVNKLTSSPALLFNDIAGYHNRVAMNVHGSWENHALMLDMDKNTSLKKQFHEMNSRWLNYPVEPVYVDQAPCKENIINEDINLFELLSLFRVNKGDAGFYISKASIISRDPEFPDDNDKQNVGIYRLQVTGKDELSIQPSAFHDIGIHFSKAERNNEPLDIAITIGNEPVITLMASTPLGYDQSEYKMAGAIQQKPYELIKAETSNLDLPAGTEIVLEGKIYPNKRVVEGPFGEFPGSYSGARKQPTVKIHTVTHRNNPIFENLYVGMPWTEIDHLIALNTSVPVYQQLKEEFPEVQAVNAMYTHGIGMIISVKSRFGGFAKAVANRVFSTPHGMPFTKIVIVVDEYVDPFDLNQVMWAMTVRVDPTNDVQILNNMPGVALDPTSNPSGMSSKMIIDATTPVAPARLLEDTNLVTLPDGSDEWLTKLQQMIKDQ</sequence>
<dbReference type="OrthoDB" id="9809841at2"/>
<comment type="similarity">
    <text evidence="5">Belongs to the UbiD family.</text>
</comment>
<feature type="domain" description="3-octaprenyl-4-hydroxybenzoate carboxy-lyase-like Rift-related" evidence="9">
    <location>
        <begin position="105"/>
        <end position="306"/>
    </location>
</feature>
<dbReference type="InterPro" id="IPR049381">
    <property type="entry name" value="UbiD-like_C"/>
</dbReference>
<dbReference type="InterPro" id="IPR002830">
    <property type="entry name" value="UbiD"/>
</dbReference>
<dbReference type="Pfam" id="PF20695">
    <property type="entry name" value="UbiD_N"/>
    <property type="match status" value="1"/>
</dbReference>
<protein>
    <recommendedName>
        <fullName evidence="7">3-octaprenyl-4-hydroxybenzoate carboxy-lyase</fullName>
    </recommendedName>
    <alternativeName>
        <fullName evidence="8">Polyprenyl p-hydroxybenzoate decarboxylase</fullName>
    </alternativeName>
</protein>
<comment type="pathway">
    <text evidence="4">Cofactor biosynthesis; ubiquinone biosynthesis.</text>
</comment>
<feature type="domain" description="3-octaprenyl-4-hydroxybenzoate carboxy-lyase-like N-terminal" evidence="10">
    <location>
        <begin position="11"/>
        <end position="88"/>
    </location>
</feature>
<dbReference type="Pfam" id="PF20696">
    <property type="entry name" value="UbiD_C"/>
    <property type="match status" value="1"/>
</dbReference>
<feature type="domain" description="3-octaprenyl-4-hydroxybenzoate carboxy-lyase-like C-terminal" evidence="11">
    <location>
        <begin position="313"/>
        <end position="435"/>
    </location>
</feature>
<evidence type="ECO:0000256" key="3">
    <source>
        <dbReference type="ARBA" id="ARBA00004202"/>
    </source>
</evidence>
<dbReference type="PANTHER" id="PTHR30108:SF17">
    <property type="entry name" value="FERULIC ACID DECARBOXYLASE 1"/>
    <property type="match status" value="1"/>
</dbReference>
<keyword evidence="13" id="KW-1185">Reference proteome</keyword>
<comment type="subunit">
    <text evidence="6">Homohexamer.</text>
</comment>
<dbReference type="NCBIfam" id="TIGR00148">
    <property type="entry name" value="UbiD family decarboxylase"/>
    <property type="match status" value="1"/>
</dbReference>
<comment type="function">
    <text evidence="2">Catalyzes the decarboxylation of 3-octaprenyl-4-hydroxy benzoate to 2-octaprenylphenol.</text>
</comment>
<dbReference type="Gene3D" id="3.40.1670.10">
    <property type="entry name" value="UbiD C-terminal domain-like"/>
    <property type="match status" value="1"/>
</dbReference>
<name>A0A4Y3HZ10_9VIBR</name>
<dbReference type="Proteomes" id="UP000318717">
    <property type="component" value="Unassembled WGS sequence"/>
</dbReference>
<evidence type="ECO:0000313" key="13">
    <source>
        <dbReference type="Proteomes" id="UP000318717"/>
    </source>
</evidence>
<dbReference type="InterPro" id="IPR053417">
    <property type="entry name" value="PAD_UbiD-like"/>
</dbReference>
<comment type="cofactor">
    <cofactor evidence="1">
        <name>a divalent metal cation</name>
        <dbReference type="ChEBI" id="CHEBI:60240"/>
    </cofactor>
</comment>
<evidence type="ECO:0000259" key="9">
    <source>
        <dbReference type="Pfam" id="PF01977"/>
    </source>
</evidence>
<dbReference type="GO" id="GO:0005829">
    <property type="term" value="C:cytosol"/>
    <property type="evidence" value="ECO:0007669"/>
    <property type="project" value="TreeGrafter"/>
</dbReference>
<comment type="subcellular location">
    <subcellularLocation>
        <location evidence="3">Cell membrane</location>
        <topology evidence="3">Peripheral membrane protein</topology>
    </subcellularLocation>
</comment>
<dbReference type="EMBL" id="BJLF01000017">
    <property type="protein sequence ID" value="GEA52275.1"/>
    <property type="molecule type" value="Genomic_DNA"/>
</dbReference>
<evidence type="ECO:0000259" key="11">
    <source>
        <dbReference type="Pfam" id="PF20696"/>
    </source>
</evidence>
<dbReference type="FunFam" id="3.40.1670.10:FF:000003">
    <property type="entry name" value="Phenolic acid decarboxylase"/>
    <property type="match status" value="1"/>
</dbReference>
<evidence type="ECO:0000256" key="8">
    <source>
        <dbReference type="ARBA" id="ARBA00030393"/>
    </source>
</evidence>
<evidence type="ECO:0000256" key="1">
    <source>
        <dbReference type="ARBA" id="ARBA00001968"/>
    </source>
</evidence>
<evidence type="ECO:0000256" key="4">
    <source>
        <dbReference type="ARBA" id="ARBA00004749"/>
    </source>
</evidence>
<evidence type="ECO:0000256" key="7">
    <source>
        <dbReference type="ARBA" id="ARBA00018597"/>
    </source>
</evidence>
<dbReference type="AlphaFoldDB" id="A0A4Y3HZ10"/>
<reference evidence="12 13" key="1">
    <citation type="submission" date="2019-06" db="EMBL/GenBank/DDBJ databases">
        <title>Whole genome shotgun sequence of Vibrio inusitatus NBRC 102082.</title>
        <authorList>
            <person name="Hosoyama A."/>
            <person name="Uohara A."/>
            <person name="Ohji S."/>
            <person name="Ichikawa N."/>
        </authorList>
    </citation>
    <scope>NUCLEOTIDE SEQUENCE [LARGE SCALE GENOMIC DNA]</scope>
    <source>
        <strain evidence="12 13">NBRC 102082</strain>
    </source>
</reference>
<dbReference type="SUPFAM" id="SSF143968">
    <property type="entry name" value="UbiD C-terminal domain-like"/>
    <property type="match status" value="1"/>
</dbReference>
<dbReference type="InterPro" id="IPR049383">
    <property type="entry name" value="UbiD-like_N"/>
</dbReference>
<proteinExistence type="inferred from homology"/>
<dbReference type="GO" id="GO:0005886">
    <property type="term" value="C:plasma membrane"/>
    <property type="evidence" value="ECO:0007669"/>
    <property type="project" value="UniProtKB-SubCell"/>
</dbReference>
<comment type="caution">
    <text evidence="12">The sequence shown here is derived from an EMBL/GenBank/DDBJ whole genome shotgun (WGS) entry which is preliminary data.</text>
</comment>
<dbReference type="RefSeq" id="WP_141346724.1">
    <property type="nucleotide sequence ID" value="NZ_BJLF01000017.1"/>
</dbReference>
<evidence type="ECO:0000256" key="6">
    <source>
        <dbReference type="ARBA" id="ARBA00011643"/>
    </source>
</evidence>
<dbReference type="GO" id="GO:0008694">
    <property type="term" value="F:4-hydroxy-3-polyprenylbenzoate decarboxylase activity"/>
    <property type="evidence" value="ECO:0007669"/>
    <property type="project" value="TreeGrafter"/>
</dbReference>